<dbReference type="PROSITE" id="PS50977">
    <property type="entry name" value="HTH_TETR_2"/>
    <property type="match status" value="1"/>
</dbReference>
<evidence type="ECO:0000256" key="3">
    <source>
        <dbReference type="ARBA" id="ARBA00023125"/>
    </source>
</evidence>
<sequence>MSHNNDYKVKVVIKLDKKQEILQAALRLFSEKGFNETSVQEIANEAHISKGGFYTYFSSKKGLMLEMIKEYHDKIIDQASQFQLLENASPWQQLASYIELEIRTLLEHQSFFYVVFKEFPPKADEQVTKWMDETQITITNNQLNIFRLIYGKEFESYYTDLIVIMQGLVKEYTFYVEINNRSIHAHELSEWIGHLIHSIVMHLQEKQPLLHEKTQSVEDIFKNLKKQIEVWPDENQKRKYEETLHLIQLEWQKTNKNKTLLEILFHYLKSENTLCFDILQLEQLILQEEI</sequence>
<keyword evidence="3 5" id="KW-0238">DNA-binding</keyword>
<feature type="DNA-binding region" description="H-T-H motif" evidence="5">
    <location>
        <begin position="38"/>
        <end position="57"/>
    </location>
</feature>
<dbReference type="Gene3D" id="1.10.357.10">
    <property type="entry name" value="Tetracycline Repressor, domain 2"/>
    <property type="match status" value="1"/>
</dbReference>
<gene>
    <name evidence="7" type="ORF">DLJ74_12885</name>
</gene>
<dbReference type="PANTHER" id="PTHR43479:SF22">
    <property type="entry name" value="TRANSCRIPTIONAL REGULATOR, TETR FAMILY"/>
    <property type="match status" value="1"/>
</dbReference>
<evidence type="ECO:0000256" key="2">
    <source>
        <dbReference type="ARBA" id="ARBA00023015"/>
    </source>
</evidence>
<dbReference type="InterPro" id="IPR023772">
    <property type="entry name" value="DNA-bd_HTH_TetR-type_CS"/>
</dbReference>
<dbReference type="SUPFAM" id="SSF46689">
    <property type="entry name" value="Homeodomain-like"/>
    <property type="match status" value="1"/>
</dbReference>
<dbReference type="InterPro" id="IPR050624">
    <property type="entry name" value="HTH-type_Tx_Regulator"/>
</dbReference>
<keyword evidence="8" id="KW-1185">Reference proteome</keyword>
<dbReference type="PROSITE" id="PS01081">
    <property type="entry name" value="HTH_TETR_1"/>
    <property type="match status" value="1"/>
</dbReference>
<evidence type="ECO:0000259" key="6">
    <source>
        <dbReference type="PROSITE" id="PS50977"/>
    </source>
</evidence>
<comment type="caution">
    <text evidence="7">The sequence shown here is derived from an EMBL/GenBank/DDBJ whole genome shotgun (WGS) entry which is preliminary data.</text>
</comment>
<evidence type="ECO:0000256" key="4">
    <source>
        <dbReference type="ARBA" id="ARBA00023163"/>
    </source>
</evidence>
<dbReference type="FunFam" id="1.10.10.60:FF:000141">
    <property type="entry name" value="TetR family transcriptional regulator"/>
    <property type="match status" value="1"/>
</dbReference>
<reference evidence="7 8" key="1">
    <citation type="submission" date="2018-05" db="EMBL/GenBank/DDBJ databases">
        <title>Genomic analysis of Gracilibacillus dipsosauri DD1 reveals novel features of a salt-tolerant amylase.</title>
        <authorList>
            <person name="Deutch C.E."/>
            <person name="Yang S."/>
        </authorList>
    </citation>
    <scope>NUCLEOTIDE SEQUENCE [LARGE SCALE GENOMIC DNA]</scope>
    <source>
        <strain evidence="7 8">DD1</strain>
    </source>
</reference>
<dbReference type="GO" id="GO:0003677">
    <property type="term" value="F:DNA binding"/>
    <property type="evidence" value="ECO:0007669"/>
    <property type="project" value="UniProtKB-UniRule"/>
</dbReference>
<dbReference type="GO" id="GO:0045892">
    <property type="term" value="P:negative regulation of DNA-templated transcription"/>
    <property type="evidence" value="ECO:0007669"/>
    <property type="project" value="UniProtKB-ARBA"/>
</dbReference>
<dbReference type="PRINTS" id="PR00455">
    <property type="entry name" value="HTHTETR"/>
</dbReference>
<evidence type="ECO:0000313" key="7">
    <source>
        <dbReference type="EMBL" id="PWU67992.1"/>
    </source>
</evidence>
<dbReference type="PANTHER" id="PTHR43479">
    <property type="entry name" value="ACREF/ENVCD OPERON REPRESSOR-RELATED"/>
    <property type="match status" value="1"/>
</dbReference>
<evidence type="ECO:0000313" key="8">
    <source>
        <dbReference type="Proteomes" id="UP000245624"/>
    </source>
</evidence>
<evidence type="ECO:0000256" key="5">
    <source>
        <dbReference type="PROSITE-ProRule" id="PRU00335"/>
    </source>
</evidence>
<protein>
    <recommendedName>
        <fullName evidence="6">HTH tetR-type domain-containing protein</fullName>
    </recommendedName>
</protein>
<dbReference type="InterPro" id="IPR001647">
    <property type="entry name" value="HTH_TetR"/>
</dbReference>
<keyword evidence="1" id="KW-0678">Repressor</keyword>
<dbReference type="AlphaFoldDB" id="A0A317KWV5"/>
<dbReference type="Pfam" id="PF00440">
    <property type="entry name" value="TetR_N"/>
    <property type="match status" value="1"/>
</dbReference>
<evidence type="ECO:0000256" key="1">
    <source>
        <dbReference type="ARBA" id="ARBA00022491"/>
    </source>
</evidence>
<keyword evidence="4" id="KW-0804">Transcription</keyword>
<name>A0A317KWV5_9BACI</name>
<dbReference type="EMBL" id="QGTD01000011">
    <property type="protein sequence ID" value="PWU67992.1"/>
    <property type="molecule type" value="Genomic_DNA"/>
</dbReference>
<feature type="domain" description="HTH tetR-type" evidence="6">
    <location>
        <begin position="15"/>
        <end position="75"/>
    </location>
</feature>
<accession>A0A317KWV5</accession>
<dbReference type="Proteomes" id="UP000245624">
    <property type="component" value="Unassembled WGS sequence"/>
</dbReference>
<organism evidence="7 8">
    <name type="scientific">Gracilibacillus dipsosauri</name>
    <dbReference type="NCBI Taxonomy" id="178340"/>
    <lineage>
        <taxon>Bacteria</taxon>
        <taxon>Bacillati</taxon>
        <taxon>Bacillota</taxon>
        <taxon>Bacilli</taxon>
        <taxon>Bacillales</taxon>
        <taxon>Bacillaceae</taxon>
        <taxon>Gracilibacillus</taxon>
    </lineage>
</organism>
<keyword evidence="2" id="KW-0805">Transcription regulation</keyword>
<proteinExistence type="predicted"/>
<dbReference type="InterPro" id="IPR009057">
    <property type="entry name" value="Homeodomain-like_sf"/>
</dbReference>
<dbReference type="OrthoDB" id="9812993at2"/>